<dbReference type="AlphaFoldDB" id="A0A5C5WDH5"/>
<evidence type="ECO:0000313" key="3">
    <source>
        <dbReference type="EMBL" id="TWT48557.1"/>
    </source>
</evidence>
<gene>
    <name evidence="3" type="ORF">Pla111_03300</name>
</gene>
<accession>A0A5C5WDH5</accession>
<dbReference type="FunFam" id="3.40.50.720:FF:000208">
    <property type="entry name" value="Prephenate dehydrogenase"/>
    <property type="match status" value="1"/>
</dbReference>
<feature type="domain" description="Prephenate/arogenate dehydrogenase" evidence="2">
    <location>
        <begin position="7"/>
        <end position="284"/>
    </location>
</feature>
<organism evidence="3 4">
    <name type="scientific">Botrimarina hoheduenensis</name>
    <dbReference type="NCBI Taxonomy" id="2528000"/>
    <lineage>
        <taxon>Bacteria</taxon>
        <taxon>Pseudomonadati</taxon>
        <taxon>Planctomycetota</taxon>
        <taxon>Planctomycetia</taxon>
        <taxon>Pirellulales</taxon>
        <taxon>Lacipirellulaceae</taxon>
        <taxon>Botrimarina</taxon>
    </lineage>
</organism>
<dbReference type="GO" id="GO:0004665">
    <property type="term" value="F:prephenate dehydrogenase (NADP+) activity"/>
    <property type="evidence" value="ECO:0007669"/>
    <property type="project" value="InterPro"/>
</dbReference>
<dbReference type="GO" id="GO:0070403">
    <property type="term" value="F:NAD+ binding"/>
    <property type="evidence" value="ECO:0007669"/>
    <property type="project" value="InterPro"/>
</dbReference>
<evidence type="ECO:0000256" key="1">
    <source>
        <dbReference type="ARBA" id="ARBA00023002"/>
    </source>
</evidence>
<dbReference type="PROSITE" id="PS51176">
    <property type="entry name" value="PDH_ADH"/>
    <property type="match status" value="1"/>
</dbReference>
<evidence type="ECO:0000313" key="4">
    <source>
        <dbReference type="Proteomes" id="UP000318995"/>
    </source>
</evidence>
<dbReference type="SUPFAM" id="SSF51735">
    <property type="entry name" value="NAD(P)-binding Rossmann-fold domains"/>
    <property type="match status" value="1"/>
</dbReference>
<dbReference type="InterPro" id="IPR003099">
    <property type="entry name" value="Prephen_DH"/>
</dbReference>
<dbReference type="EMBL" id="SJPH01000001">
    <property type="protein sequence ID" value="TWT48557.1"/>
    <property type="molecule type" value="Genomic_DNA"/>
</dbReference>
<dbReference type="InterPro" id="IPR050812">
    <property type="entry name" value="Preph/Arog_dehydrog"/>
</dbReference>
<dbReference type="Gene3D" id="3.40.50.720">
    <property type="entry name" value="NAD(P)-binding Rossmann-like Domain"/>
    <property type="match status" value="1"/>
</dbReference>
<dbReference type="PANTHER" id="PTHR21363:SF0">
    <property type="entry name" value="PREPHENATE DEHYDROGENASE [NADP(+)]"/>
    <property type="match status" value="1"/>
</dbReference>
<dbReference type="PANTHER" id="PTHR21363">
    <property type="entry name" value="PREPHENATE DEHYDROGENASE"/>
    <property type="match status" value="1"/>
</dbReference>
<dbReference type="InterPro" id="IPR008927">
    <property type="entry name" value="6-PGluconate_DH-like_C_sf"/>
</dbReference>
<proteinExistence type="predicted"/>
<dbReference type="GO" id="GO:0008977">
    <property type="term" value="F:prephenate dehydrogenase (NAD+) activity"/>
    <property type="evidence" value="ECO:0007669"/>
    <property type="project" value="InterPro"/>
</dbReference>
<keyword evidence="1" id="KW-0560">Oxidoreductase</keyword>
<keyword evidence="4" id="KW-1185">Reference proteome</keyword>
<dbReference type="InterPro" id="IPR046825">
    <property type="entry name" value="PDH_C"/>
</dbReference>
<dbReference type="SUPFAM" id="SSF48179">
    <property type="entry name" value="6-phosphogluconate dehydrogenase C-terminal domain-like"/>
    <property type="match status" value="1"/>
</dbReference>
<name>A0A5C5WDH5_9BACT</name>
<comment type="caution">
    <text evidence="3">The sequence shown here is derived from an EMBL/GenBank/DDBJ whole genome shotgun (WGS) entry which is preliminary data.</text>
</comment>
<dbReference type="Gene3D" id="1.10.3660.10">
    <property type="entry name" value="6-phosphogluconate dehydrogenase C-terminal like domain"/>
    <property type="match status" value="1"/>
</dbReference>
<dbReference type="InterPro" id="IPR046826">
    <property type="entry name" value="PDH_N"/>
</dbReference>
<dbReference type="Pfam" id="PF02153">
    <property type="entry name" value="PDH_N"/>
    <property type="match status" value="1"/>
</dbReference>
<evidence type="ECO:0000259" key="2">
    <source>
        <dbReference type="PROSITE" id="PS51176"/>
    </source>
</evidence>
<dbReference type="OrthoDB" id="9802008at2"/>
<dbReference type="Pfam" id="PF20463">
    <property type="entry name" value="PDH_C"/>
    <property type="match status" value="1"/>
</dbReference>
<dbReference type="GO" id="GO:0006571">
    <property type="term" value="P:tyrosine biosynthetic process"/>
    <property type="evidence" value="ECO:0007669"/>
    <property type="project" value="InterPro"/>
</dbReference>
<sequence length="284" mass="29744">MQLPRFERVVVVGVGLIGGSVALAVRERGLARTVIGISRSPQSVDRLLELGVVDEATTNAREALAKADLVVVCSPVGAAVEAVLAGLRDAPEHALVTDAASTKSGLINQIYAEHPRGGDRYLGAHPLAGDHRSGPEWARADLFVGATTVVTPVPQTAPMTSDAISGFWGALGSRVLSLTPAEHDTRLARTSHLPHVVAAALAAATSEEDLLLAATGWADTTRVAAGSAALWRDILMANAPATAQAIANLQMQLTEWSQAIQNADAQRIEQLLEDGKRRRDALGS</sequence>
<dbReference type="InterPro" id="IPR036291">
    <property type="entry name" value="NAD(P)-bd_dom_sf"/>
</dbReference>
<dbReference type="RefSeq" id="WP_146570716.1">
    <property type="nucleotide sequence ID" value="NZ_SJPH01000001.1"/>
</dbReference>
<dbReference type="Proteomes" id="UP000318995">
    <property type="component" value="Unassembled WGS sequence"/>
</dbReference>
<reference evidence="3 4" key="1">
    <citation type="submission" date="2019-02" db="EMBL/GenBank/DDBJ databases">
        <title>Deep-cultivation of Planctomycetes and their phenomic and genomic characterization uncovers novel biology.</title>
        <authorList>
            <person name="Wiegand S."/>
            <person name="Jogler M."/>
            <person name="Boedeker C."/>
            <person name="Pinto D."/>
            <person name="Vollmers J."/>
            <person name="Rivas-Marin E."/>
            <person name="Kohn T."/>
            <person name="Peeters S.H."/>
            <person name="Heuer A."/>
            <person name="Rast P."/>
            <person name="Oberbeckmann S."/>
            <person name="Bunk B."/>
            <person name="Jeske O."/>
            <person name="Meyerdierks A."/>
            <person name="Storesund J.E."/>
            <person name="Kallscheuer N."/>
            <person name="Luecker S."/>
            <person name="Lage O.M."/>
            <person name="Pohl T."/>
            <person name="Merkel B.J."/>
            <person name="Hornburger P."/>
            <person name="Mueller R.-W."/>
            <person name="Bruemmer F."/>
            <person name="Labrenz M."/>
            <person name="Spormann A.M."/>
            <person name="Op Den Camp H."/>
            <person name="Overmann J."/>
            <person name="Amann R."/>
            <person name="Jetten M.S.M."/>
            <person name="Mascher T."/>
            <person name="Medema M.H."/>
            <person name="Devos D.P."/>
            <person name="Kaster A.-K."/>
            <person name="Ovreas L."/>
            <person name="Rohde M."/>
            <person name="Galperin M.Y."/>
            <person name="Jogler C."/>
        </authorList>
    </citation>
    <scope>NUCLEOTIDE SEQUENCE [LARGE SCALE GENOMIC DNA]</scope>
    <source>
        <strain evidence="3 4">Pla111</strain>
    </source>
</reference>
<protein>
    <submittedName>
        <fullName evidence="3">Prephenate dehydrogenase</fullName>
    </submittedName>
</protein>